<dbReference type="Proteomes" id="UP000770889">
    <property type="component" value="Unassembled WGS sequence"/>
</dbReference>
<sequence length="65" mass="6874">MKKSALVALSALISLTALSGCANNEEMAKINARLDSMEEKTNKALRQSATAKVDAATALHISQDK</sequence>
<evidence type="ECO:0000256" key="1">
    <source>
        <dbReference type="SAM" id="SignalP"/>
    </source>
</evidence>
<keyword evidence="1" id="KW-0732">Signal</keyword>
<dbReference type="AlphaFoldDB" id="A0A944MFX3"/>
<feature type="signal peptide" evidence="1">
    <location>
        <begin position="1"/>
        <end position="19"/>
    </location>
</feature>
<evidence type="ECO:0008006" key="4">
    <source>
        <dbReference type="Google" id="ProtNLM"/>
    </source>
</evidence>
<comment type="caution">
    <text evidence="2">The sequence shown here is derived from an EMBL/GenBank/DDBJ whole genome shotgun (WGS) entry which is preliminary data.</text>
</comment>
<reference evidence="2 3" key="1">
    <citation type="submission" date="2021-05" db="EMBL/GenBank/DDBJ databases">
        <title>Genetic and Functional Diversity in Clade A Lucinid endosymbionts from the Bahamas.</title>
        <authorList>
            <person name="Giani N.M."/>
            <person name="Engel A.S."/>
            <person name="Campbell B.J."/>
        </authorList>
    </citation>
    <scope>NUCLEOTIDE SEQUENCE [LARGE SCALE GENOMIC DNA]</scope>
    <source>
        <strain evidence="2">LUC16012Gg_MoonRockCtena</strain>
    </source>
</reference>
<gene>
    <name evidence="2" type="ORF">KME65_19330</name>
</gene>
<organism evidence="2 3">
    <name type="scientific">Candidatus Thiodiazotropha taylori</name>
    <dbReference type="NCBI Taxonomy" id="2792791"/>
    <lineage>
        <taxon>Bacteria</taxon>
        <taxon>Pseudomonadati</taxon>
        <taxon>Pseudomonadota</taxon>
        <taxon>Gammaproteobacteria</taxon>
        <taxon>Chromatiales</taxon>
        <taxon>Sedimenticolaceae</taxon>
        <taxon>Candidatus Thiodiazotropha</taxon>
    </lineage>
</organism>
<name>A0A944MFX3_9GAMM</name>
<evidence type="ECO:0000313" key="3">
    <source>
        <dbReference type="Proteomes" id="UP000770889"/>
    </source>
</evidence>
<dbReference type="PROSITE" id="PS51257">
    <property type="entry name" value="PROKAR_LIPOPROTEIN"/>
    <property type="match status" value="1"/>
</dbReference>
<evidence type="ECO:0000313" key="2">
    <source>
        <dbReference type="EMBL" id="MBT2991118.1"/>
    </source>
</evidence>
<dbReference type="EMBL" id="JAHHGM010000027">
    <property type="protein sequence ID" value="MBT2991118.1"/>
    <property type="molecule type" value="Genomic_DNA"/>
</dbReference>
<protein>
    <recommendedName>
        <fullName evidence="4">Murein lipoprotein</fullName>
    </recommendedName>
</protein>
<proteinExistence type="predicted"/>
<accession>A0A944MFX3</accession>
<feature type="chain" id="PRO_5037737874" description="Murein lipoprotein" evidence="1">
    <location>
        <begin position="20"/>
        <end position="65"/>
    </location>
</feature>